<proteinExistence type="predicted"/>
<dbReference type="GO" id="GO:0016539">
    <property type="term" value="P:intein-mediated protein splicing"/>
    <property type="evidence" value="ECO:0007669"/>
    <property type="project" value="InterPro"/>
</dbReference>
<sequence>MAFLSEIHYLNTVSQAVGVAEYVEISVAPEDMGRLADFTVATYQTDGTVREQFNLADFTGVLDPDTGWMIFQITTRVTDPDHVAGSNEAEAVAFLDAASSPSLQTFVDIGGGVSQIKAISGPAAGATSTNIPSASGQSIQFDVYGNRVDGDITQGSSVICLTAGTLVETVNGPVPIEDLEVDDLIVTFDSGPQPIRMIHQRTIAVAELARNRKLWPVCIQKGALGFGLPMRNLRVSPQHRMLYQHIRVPLMFGEEAVFVRAKSLAASFEEVYVDSSLEAVTYYHLVFDKHEVIYAEGAPTESFHPGPEGIAALDADAREELFTIFPHLRFGNSSHSAAYRTLRSWELMTVVA</sequence>
<organism evidence="2 3">
    <name type="scientific">Cognatiyoonia koreensis</name>
    <dbReference type="NCBI Taxonomy" id="364200"/>
    <lineage>
        <taxon>Bacteria</taxon>
        <taxon>Pseudomonadati</taxon>
        <taxon>Pseudomonadota</taxon>
        <taxon>Alphaproteobacteria</taxon>
        <taxon>Rhodobacterales</taxon>
        <taxon>Paracoccaceae</taxon>
        <taxon>Cognatiyoonia</taxon>
    </lineage>
</organism>
<dbReference type="InterPro" id="IPR006141">
    <property type="entry name" value="Intein_N"/>
</dbReference>
<dbReference type="InterPro" id="IPR036844">
    <property type="entry name" value="Hint_dom_sf"/>
</dbReference>
<accession>A0A1I0QJK0</accession>
<dbReference type="OrthoDB" id="6305173at2"/>
<gene>
    <name evidence="2" type="ORF">SAMN04488515_1969</name>
</gene>
<evidence type="ECO:0000313" key="3">
    <source>
        <dbReference type="Proteomes" id="UP000199167"/>
    </source>
</evidence>
<dbReference type="SUPFAM" id="SSF51294">
    <property type="entry name" value="Hedgehog/intein (Hint) domain"/>
    <property type="match status" value="1"/>
</dbReference>
<name>A0A1I0QJK0_9RHOB</name>
<dbReference type="STRING" id="364200.SAMN04488515_1969"/>
<dbReference type="EMBL" id="FOIZ01000001">
    <property type="protein sequence ID" value="SEW27365.1"/>
    <property type="molecule type" value="Genomic_DNA"/>
</dbReference>
<dbReference type="Pfam" id="PF13403">
    <property type="entry name" value="Hint_2"/>
    <property type="match status" value="1"/>
</dbReference>
<dbReference type="InterPro" id="IPR028992">
    <property type="entry name" value="Hedgehog/Intein_dom"/>
</dbReference>
<feature type="domain" description="Hedgehog/Intein (Hint)" evidence="1">
    <location>
        <begin position="159"/>
        <end position="306"/>
    </location>
</feature>
<dbReference type="PROSITE" id="PS50817">
    <property type="entry name" value="INTEIN_N_TER"/>
    <property type="match status" value="1"/>
</dbReference>
<reference evidence="2 3" key="1">
    <citation type="submission" date="2016-10" db="EMBL/GenBank/DDBJ databases">
        <authorList>
            <person name="de Groot N.N."/>
        </authorList>
    </citation>
    <scope>NUCLEOTIDE SEQUENCE [LARGE SCALE GENOMIC DNA]</scope>
    <source>
        <strain evidence="2 3">DSM 17925</strain>
    </source>
</reference>
<dbReference type="RefSeq" id="WP_089993319.1">
    <property type="nucleotide sequence ID" value="NZ_FOIZ01000001.1"/>
</dbReference>
<evidence type="ECO:0000259" key="1">
    <source>
        <dbReference type="Pfam" id="PF13403"/>
    </source>
</evidence>
<dbReference type="Gene3D" id="2.170.16.10">
    <property type="entry name" value="Hedgehog/Intein (Hint) domain"/>
    <property type="match status" value="1"/>
</dbReference>
<dbReference type="Proteomes" id="UP000199167">
    <property type="component" value="Unassembled WGS sequence"/>
</dbReference>
<protein>
    <submittedName>
        <fullName evidence="2">Hint domain-containing protein</fullName>
    </submittedName>
</protein>
<evidence type="ECO:0000313" key="2">
    <source>
        <dbReference type="EMBL" id="SEW27365.1"/>
    </source>
</evidence>
<keyword evidence="3" id="KW-1185">Reference proteome</keyword>
<dbReference type="AlphaFoldDB" id="A0A1I0QJK0"/>